<name>A0A7J6BCN8_AMEME</name>
<dbReference type="AlphaFoldDB" id="A0A7J6BCN8"/>
<evidence type="ECO:0000313" key="2">
    <source>
        <dbReference type="Proteomes" id="UP000593565"/>
    </source>
</evidence>
<sequence length="97" mass="10610">MAGVQAPKVRGRLLLIASTICCWPDGPHHWRQTKQATLQGYYFTAIFSDSTTFLSVFWKELQHQTSTKSSGCGSNGMRCRSVGVAVGWDTSGVATLK</sequence>
<reference evidence="1 2" key="1">
    <citation type="submission" date="2020-02" db="EMBL/GenBank/DDBJ databases">
        <title>A chromosome-scale genome assembly of the black bullhead catfish (Ameiurus melas).</title>
        <authorList>
            <person name="Wen M."/>
            <person name="Zham M."/>
            <person name="Cabau C."/>
            <person name="Klopp C."/>
            <person name="Donnadieu C."/>
            <person name="Roques C."/>
            <person name="Bouchez O."/>
            <person name="Lampietro C."/>
            <person name="Jouanno E."/>
            <person name="Herpin A."/>
            <person name="Louis A."/>
            <person name="Berthelot C."/>
            <person name="Parey E."/>
            <person name="Roest-Crollius H."/>
            <person name="Braasch I."/>
            <person name="Postlethwait J."/>
            <person name="Robinson-Rechavi M."/>
            <person name="Echchiki A."/>
            <person name="Begum T."/>
            <person name="Montfort J."/>
            <person name="Schartl M."/>
            <person name="Bobe J."/>
            <person name="Guiguen Y."/>
        </authorList>
    </citation>
    <scope>NUCLEOTIDE SEQUENCE [LARGE SCALE GENOMIC DNA]</scope>
    <source>
        <strain evidence="1">M_S1</strain>
        <tissue evidence="1">Blood</tissue>
    </source>
</reference>
<accession>A0A7J6BCN8</accession>
<organism evidence="1 2">
    <name type="scientific">Ameiurus melas</name>
    <name type="common">Black bullhead</name>
    <name type="synonym">Silurus melas</name>
    <dbReference type="NCBI Taxonomy" id="219545"/>
    <lineage>
        <taxon>Eukaryota</taxon>
        <taxon>Metazoa</taxon>
        <taxon>Chordata</taxon>
        <taxon>Craniata</taxon>
        <taxon>Vertebrata</taxon>
        <taxon>Euteleostomi</taxon>
        <taxon>Actinopterygii</taxon>
        <taxon>Neopterygii</taxon>
        <taxon>Teleostei</taxon>
        <taxon>Ostariophysi</taxon>
        <taxon>Siluriformes</taxon>
        <taxon>Ictaluridae</taxon>
        <taxon>Ameiurus</taxon>
    </lineage>
</organism>
<evidence type="ECO:0000313" key="1">
    <source>
        <dbReference type="EMBL" id="KAF4092854.1"/>
    </source>
</evidence>
<protein>
    <submittedName>
        <fullName evidence="1">Uncharacterized protein</fullName>
    </submittedName>
</protein>
<keyword evidence="2" id="KW-1185">Reference proteome</keyword>
<gene>
    <name evidence="1" type="ORF">AMELA_G00026080</name>
</gene>
<dbReference type="Proteomes" id="UP000593565">
    <property type="component" value="Unassembled WGS sequence"/>
</dbReference>
<dbReference type="EMBL" id="JAAGNN010000002">
    <property type="protein sequence ID" value="KAF4092854.1"/>
    <property type="molecule type" value="Genomic_DNA"/>
</dbReference>
<comment type="caution">
    <text evidence="1">The sequence shown here is derived from an EMBL/GenBank/DDBJ whole genome shotgun (WGS) entry which is preliminary data.</text>
</comment>
<proteinExistence type="predicted"/>